<sequence>MQISWELIQQDWVDRARDVCEVAQNEFNTDLSALIILSGLLVDGIQALTSGLLLLNLFYFIFIAESAILEQPDKSLYVDWWMTFQDLPLMGEQYLDSMVKENLVTGQRSKKLGIDFQN</sequence>
<name>A0A4C2E704_9SACH</name>
<protein>
    <submittedName>
        <fullName evidence="1">Uncharacterized protein</fullName>
    </submittedName>
</protein>
<keyword evidence="2" id="KW-1185">Reference proteome</keyword>
<organism evidence="1 2">
    <name type="scientific">Zygosaccharomyces mellis</name>
    <dbReference type="NCBI Taxonomy" id="42258"/>
    <lineage>
        <taxon>Eukaryota</taxon>
        <taxon>Fungi</taxon>
        <taxon>Dikarya</taxon>
        <taxon>Ascomycota</taxon>
        <taxon>Saccharomycotina</taxon>
        <taxon>Saccharomycetes</taxon>
        <taxon>Saccharomycetales</taxon>
        <taxon>Saccharomycetaceae</taxon>
        <taxon>Zygosaccharomyces</taxon>
    </lineage>
</organism>
<reference evidence="1 2" key="1">
    <citation type="submission" date="2019-01" db="EMBL/GenBank/DDBJ databases">
        <title>Draft Genome Sequencing of Zygosaccharomyces mellis Ca-7.</title>
        <authorList>
            <person name="Shiwa Y."/>
            <person name="Kanesaki Y."/>
            <person name="Ishige T."/>
            <person name="Mura K."/>
            <person name="Hori T."/>
            <person name="Tamura T."/>
        </authorList>
    </citation>
    <scope>NUCLEOTIDE SEQUENCE [LARGE SCALE GENOMIC DNA]</scope>
    <source>
        <strain evidence="1 2">Ca-7</strain>
    </source>
</reference>
<accession>A0A4C2E704</accession>
<dbReference type="EMBL" id="BIMX01000005">
    <property type="protein sequence ID" value="GCE98489.1"/>
    <property type="molecule type" value="Genomic_DNA"/>
</dbReference>
<gene>
    <name evidence="1" type="ORF">ZYGM_003700</name>
</gene>
<evidence type="ECO:0000313" key="1">
    <source>
        <dbReference type="EMBL" id="GCE98489.1"/>
    </source>
</evidence>
<comment type="caution">
    <text evidence="1">The sequence shown here is derived from an EMBL/GenBank/DDBJ whole genome shotgun (WGS) entry which is preliminary data.</text>
</comment>
<dbReference type="AlphaFoldDB" id="A0A4C2E704"/>
<evidence type="ECO:0000313" key="2">
    <source>
        <dbReference type="Proteomes" id="UP000301737"/>
    </source>
</evidence>
<proteinExistence type="predicted"/>
<dbReference type="Proteomes" id="UP000301737">
    <property type="component" value="Unassembled WGS sequence"/>
</dbReference>